<evidence type="ECO:0000259" key="4">
    <source>
        <dbReference type="Pfam" id="PF10566"/>
    </source>
</evidence>
<keyword evidence="2" id="KW-0326">Glycosidase</keyword>
<feature type="chain" id="PRO_5045845227" evidence="3">
    <location>
        <begin position="18"/>
        <end position="648"/>
    </location>
</feature>
<proteinExistence type="predicted"/>
<feature type="domain" description="Glycosyl-hydrolase 97 N-terminal" evidence="5">
    <location>
        <begin position="20"/>
        <end position="279"/>
    </location>
</feature>
<keyword evidence="3" id="KW-0732">Signal</keyword>
<sequence length="648" mass="69507">MRALWLAATLIAAPAAAQTVASPDGRLVVTLGTNADDQPTYALAVAGRPVITPSPLGLEFEQYAKLANGLRTTGVAASQGEDRYTLRAGKVAAVAERYNQIIVHLAEPGGTHRRLDLILRAYDGGIALRYGVPQQPGLTTLRIANELTQFAFAGDYACTGLNLGSFGTSHEGEYDPVRAAAIRPHNLYELPLVCDTGNAGPSIAIAEAAVEHWPVMYLTGTETGALGVAAKLTRRPDDPAIAVRLDVGAGIVSPWRVVMVADTAGKLIEHTLLTSLNPPPQGDFAWVRPGKTAWDWWSGPLLAGVTPAGSNAATERAFIDFAASLKLPYMMIDDGWYANSGTGPLVLPGADPTRPIPAIDLPGLVRYARARDVGLILWINWQLLDRDMEGVLAAVEKFGAKGIKVDFMNRDDQAMVDFYHRLAAATARHHLLLDLHGATHPWGMTRTWPNFITQEGVLGAEYNKWTKRITARHNITLAYTRMLAGPLDYTPGGYRNATPASFRIAVNGPQTQTTRAAELAKYVVFESPLQSVADTPDAYRGQPGLDFLAEVPASWDETRFVQGTLGELIVLARRKGDRWYLGAMTDAGQTIAVPLTFLGKGRYRVRTWQDGATAADLATGGGTVDATSTLPLALHASGGGVAILTPVR</sequence>
<protein>
    <submittedName>
        <fullName evidence="7">Glycoside hydrolase family 97 protein</fullName>
    </submittedName>
</protein>
<dbReference type="PANTHER" id="PTHR35803">
    <property type="entry name" value="GLUCAN 1,4-ALPHA-GLUCOSIDASE SUSB-RELATED"/>
    <property type="match status" value="1"/>
</dbReference>
<evidence type="ECO:0000256" key="3">
    <source>
        <dbReference type="SAM" id="SignalP"/>
    </source>
</evidence>
<dbReference type="SUPFAM" id="SSF51445">
    <property type="entry name" value="(Trans)glycosidases"/>
    <property type="match status" value="1"/>
</dbReference>
<dbReference type="PANTHER" id="PTHR35803:SF2">
    <property type="entry name" value="RETAINING ALPHA-GALACTOSIDASE"/>
    <property type="match status" value="1"/>
</dbReference>
<dbReference type="Gene3D" id="2.70.98.10">
    <property type="match status" value="1"/>
</dbReference>
<evidence type="ECO:0000256" key="2">
    <source>
        <dbReference type="ARBA" id="ARBA00023295"/>
    </source>
</evidence>
<comment type="caution">
    <text evidence="7">The sequence shown here is derived from an EMBL/GenBank/DDBJ whole genome shotgun (WGS) entry which is preliminary data.</text>
</comment>
<keyword evidence="1 7" id="KW-0378">Hydrolase</keyword>
<gene>
    <name evidence="7" type="ORF">V8201_08045</name>
</gene>
<name>A0ABU8H225_9SPHN</name>
<dbReference type="Proteomes" id="UP001367771">
    <property type="component" value="Unassembled WGS sequence"/>
</dbReference>
<feature type="domain" description="Glycosyl-hydrolase 97 C-terminal oligomerisation" evidence="6">
    <location>
        <begin position="554"/>
        <end position="644"/>
    </location>
</feature>
<dbReference type="InterPro" id="IPR013785">
    <property type="entry name" value="Aldolase_TIM"/>
</dbReference>
<feature type="domain" description="Glycosyl-hydrolase 97 catalytic" evidence="4">
    <location>
        <begin position="296"/>
        <end position="457"/>
    </location>
</feature>
<dbReference type="InterPro" id="IPR019563">
    <property type="entry name" value="GH97_catalytic"/>
</dbReference>
<dbReference type="Gene3D" id="3.20.20.70">
    <property type="entry name" value="Aldolase class I"/>
    <property type="match status" value="1"/>
</dbReference>
<dbReference type="Gene3D" id="2.60.40.1180">
    <property type="entry name" value="Golgi alpha-mannosidase II"/>
    <property type="match status" value="1"/>
</dbReference>
<evidence type="ECO:0000259" key="6">
    <source>
        <dbReference type="Pfam" id="PF14509"/>
    </source>
</evidence>
<dbReference type="RefSeq" id="WP_037531301.1">
    <property type="nucleotide sequence ID" value="NZ_JBBBDM010000003.1"/>
</dbReference>
<dbReference type="InterPro" id="IPR014718">
    <property type="entry name" value="GH-type_carb-bd"/>
</dbReference>
<evidence type="ECO:0000313" key="8">
    <source>
        <dbReference type="Proteomes" id="UP001367771"/>
    </source>
</evidence>
<dbReference type="Pfam" id="PF10566">
    <property type="entry name" value="Glyco_hydro_97"/>
    <property type="match status" value="1"/>
</dbReference>
<dbReference type="EMBL" id="JBBBDM010000003">
    <property type="protein sequence ID" value="MEI5687029.1"/>
    <property type="molecule type" value="Genomic_DNA"/>
</dbReference>
<dbReference type="Pfam" id="PF14508">
    <property type="entry name" value="GH97_N"/>
    <property type="match status" value="1"/>
</dbReference>
<feature type="signal peptide" evidence="3">
    <location>
        <begin position="1"/>
        <end position="17"/>
    </location>
</feature>
<evidence type="ECO:0000259" key="5">
    <source>
        <dbReference type="Pfam" id="PF14508"/>
    </source>
</evidence>
<dbReference type="GO" id="GO:0016787">
    <property type="term" value="F:hydrolase activity"/>
    <property type="evidence" value="ECO:0007669"/>
    <property type="project" value="UniProtKB-KW"/>
</dbReference>
<dbReference type="InterPro" id="IPR052720">
    <property type="entry name" value="Glycosyl_hydrolase_97"/>
</dbReference>
<keyword evidence="8" id="KW-1185">Reference proteome</keyword>
<evidence type="ECO:0000313" key="7">
    <source>
        <dbReference type="EMBL" id="MEI5687029.1"/>
    </source>
</evidence>
<evidence type="ECO:0000256" key="1">
    <source>
        <dbReference type="ARBA" id="ARBA00022801"/>
    </source>
</evidence>
<accession>A0ABU8H225</accession>
<dbReference type="Pfam" id="PF14509">
    <property type="entry name" value="GH97_C"/>
    <property type="match status" value="1"/>
</dbReference>
<dbReference type="InterPro" id="IPR029483">
    <property type="entry name" value="GH97_C"/>
</dbReference>
<dbReference type="InterPro" id="IPR029486">
    <property type="entry name" value="GH97_N"/>
</dbReference>
<organism evidence="7 8">
    <name type="scientific">Sphingomonas kyungheensis</name>
    <dbReference type="NCBI Taxonomy" id="1069987"/>
    <lineage>
        <taxon>Bacteria</taxon>
        <taxon>Pseudomonadati</taxon>
        <taxon>Pseudomonadota</taxon>
        <taxon>Alphaproteobacteria</taxon>
        <taxon>Sphingomonadales</taxon>
        <taxon>Sphingomonadaceae</taxon>
        <taxon>Sphingomonas</taxon>
    </lineage>
</organism>
<dbReference type="InterPro" id="IPR017853">
    <property type="entry name" value="GH"/>
</dbReference>
<reference evidence="7 8" key="1">
    <citation type="journal article" date="2013" name="Int. J. Syst. Evol. Microbiol.">
        <title>Sphingomonas kyungheensis sp. nov., a bacterium with ginsenoside-converting activity isolated from soil of a ginseng field.</title>
        <authorList>
            <person name="Son H.M."/>
            <person name="Yang J.E."/>
            <person name="Park Y."/>
            <person name="Han C.K."/>
            <person name="Kim S.G."/>
            <person name="Kook M."/>
            <person name="Yi T.H."/>
        </authorList>
    </citation>
    <scope>NUCLEOTIDE SEQUENCE [LARGE SCALE GENOMIC DNA]</scope>
    <source>
        <strain evidence="7 8">LMG 26582</strain>
    </source>
</reference>
<dbReference type="InterPro" id="IPR013780">
    <property type="entry name" value="Glyco_hydro_b"/>
</dbReference>